<dbReference type="PRINTS" id="PR00069">
    <property type="entry name" value="ALDKETRDTASE"/>
</dbReference>
<dbReference type="FunFam" id="3.20.20.100:FF:000002">
    <property type="entry name" value="2,5-diketo-D-gluconic acid reductase A"/>
    <property type="match status" value="1"/>
</dbReference>
<dbReference type="Proteomes" id="UP000192288">
    <property type="component" value="Unassembled WGS sequence"/>
</dbReference>
<organism evidence="8 9">
    <name type="scientific">Leuconostoc pseudomesenteroides</name>
    <dbReference type="NCBI Taxonomy" id="33968"/>
    <lineage>
        <taxon>Bacteria</taxon>
        <taxon>Bacillati</taxon>
        <taxon>Bacillota</taxon>
        <taxon>Bacilli</taxon>
        <taxon>Lactobacillales</taxon>
        <taxon>Lactobacillaceae</taxon>
        <taxon>Leuconostoc</taxon>
    </lineage>
</organism>
<dbReference type="PANTHER" id="PTHR43827">
    <property type="entry name" value="2,5-DIKETO-D-GLUCONIC ACID REDUCTASE"/>
    <property type="match status" value="1"/>
</dbReference>
<dbReference type="STRING" id="33968.BMS77_01590"/>
<dbReference type="RefSeq" id="WP_004914015.1">
    <property type="nucleotide sequence ID" value="NZ_MPLS01000043.1"/>
</dbReference>
<accession>A0A1X0VBL5</accession>
<dbReference type="Gene3D" id="3.20.20.100">
    <property type="entry name" value="NADP-dependent oxidoreductase domain"/>
    <property type="match status" value="1"/>
</dbReference>
<dbReference type="PIRSF" id="PIRSF000097">
    <property type="entry name" value="AKR"/>
    <property type="match status" value="1"/>
</dbReference>
<dbReference type="Pfam" id="PF00248">
    <property type="entry name" value="Aldo_ket_red"/>
    <property type="match status" value="1"/>
</dbReference>
<protein>
    <submittedName>
        <fullName evidence="8">2,5-diketo-D-gluconic acid reductase</fullName>
    </submittedName>
</protein>
<dbReference type="InterPro" id="IPR023210">
    <property type="entry name" value="NADP_OxRdtase_dom"/>
</dbReference>
<dbReference type="AlphaFoldDB" id="A0A1X0VBL5"/>
<comment type="similarity">
    <text evidence="1">Belongs to the aldo/keto reductase family.</text>
</comment>
<comment type="caution">
    <text evidence="8">The sequence shown here is derived from an EMBL/GenBank/DDBJ whole genome shotgun (WGS) entry which is preliminary data.</text>
</comment>
<evidence type="ECO:0000256" key="6">
    <source>
        <dbReference type="PIRSR" id="PIRSR000097-3"/>
    </source>
</evidence>
<dbReference type="InterPro" id="IPR020471">
    <property type="entry name" value="AKR"/>
</dbReference>
<evidence type="ECO:0000256" key="3">
    <source>
        <dbReference type="ARBA" id="ARBA00023002"/>
    </source>
</evidence>
<keyword evidence="3" id="KW-0560">Oxidoreductase</keyword>
<sequence length="277" mass="31314">MSFYELSDGQQLPAVGFGTYKLDGITGAHAITSAIKAGYRLLDTAFNYQNEGTVGQAIKTSHVSRDELIVTSKLPGKYYSDQQASIDLIQESLFRSKLDYFDLYLLHWPNPIDDHYVEAWDTLIQAQKFGLVKSIGVCNFLPEHLERLQTETGHLPVVNQIELHPFFNQAEMRAYNSEHNILTEAWSPLGRASDLLTNPTLVDIAKKYHKNVGQLILKWEVSLGVLPIPKATHFARQVSNLDIFDFDITKDDMARINALSKPDGRTNNQDPAVYQEF</sequence>
<dbReference type="PROSITE" id="PS00062">
    <property type="entry name" value="ALDOKETO_REDUCTASE_2"/>
    <property type="match status" value="1"/>
</dbReference>
<dbReference type="eggNOG" id="COG0656">
    <property type="taxonomic scope" value="Bacteria"/>
</dbReference>
<evidence type="ECO:0000259" key="7">
    <source>
        <dbReference type="Pfam" id="PF00248"/>
    </source>
</evidence>
<feature type="binding site" evidence="5">
    <location>
        <position position="107"/>
    </location>
    <ligand>
        <name>substrate</name>
    </ligand>
</feature>
<dbReference type="CDD" id="cd19132">
    <property type="entry name" value="AKR_AKR5D1_E1"/>
    <property type="match status" value="1"/>
</dbReference>
<dbReference type="PROSITE" id="PS00798">
    <property type="entry name" value="ALDOKETO_REDUCTASE_1"/>
    <property type="match status" value="1"/>
</dbReference>
<dbReference type="SUPFAM" id="SSF51430">
    <property type="entry name" value="NAD(P)-linked oxidoreductase"/>
    <property type="match status" value="1"/>
</dbReference>
<evidence type="ECO:0000313" key="9">
    <source>
        <dbReference type="Proteomes" id="UP000192288"/>
    </source>
</evidence>
<reference evidence="8 9" key="1">
    <citation type="journal article" date="2017" name="Front. Microbiol.">
        <title>Genomic Characterization of Dairy Associated Leuconostoc Species and Diversity of Leuconostocs in Undefined Mixed Mesophilic Starter Cultures.</title>
        <authorList>
            <person name="Frantzen C.A."/>
            <person name="Kot W."/>
            <person name="Pedersen T.B."/>
            <person name="Ardo Y.M."/>
            <person name="Broadbent J.R."/>
            <person name="Neve H."/>
            <person name="Hansen L.H."/>
            <person name="Dal Bello F."/>
            <person name="Ostlie H.M."/>
            <person name="Kleppen H.P."/>
            <person name="Vogensen F.K."/>
            <person name="Holo H."/>
        </authorList>
    </citation>
    <scope>NUCLEOTIDE SEQUENCE [LARGE SCALE GENOMIC DNA]</scope>
    <source>
        <strain evidence="8 9">LMGCF08</strain>
    </source>
</reference>
<evidence type="ECO:0000313" key="8">
    <source>
        <dbReference type="EMBL" id="ORI97132.1"/>
    </source>
</evidence>
<feature type="active site" description="Proton donor" evidence="4">
    <location>
        <position position="48"/>
    </location>
</feature>
<feature type="site" description="Lowers pKa of active site Tyr" evidence="6">
    <location>
        <position position="73"/>
    </location>
</feature>
<name>A0A1X0VBL5_LEUPS</name>
<dbReference type="InterPro" id="IPR018170">
    <property type="entry name" value="Aldo/ket_reductase_CS"/>
</dbReference>
<dbReference type="EMBL" id="MPLS01000043">
    <property type="protein sequence ID" value="ORI97132.1"/>
    <property type="molecule type" value="Genomic_DNA"/>
</dbReference>
<dbReference type="GO" id="GO:0016616">
    <property type="term" value="F:oxidoreductase activity, acting on the CH-OH group of donors, NAD or NADP as acceptor"/>
    <property type="evidence" value="ECO:0007669"/>
    <property type="project" value="UniProtKB-ARBA"/>
</dbReference>
<gene>
    <name evidence="8" type="ORF">BMR96_08840</name>
</gene>
<evidence type="ECO:0000256" key="5">
    <source>
        <dbReference type="PIRSR" id="PIRSR000097-2"/>
    </source>
</evidence>
<evidence type="ECO:0000256" key="2">
    <source>
        <dbReference type="ARBA" id="ARBA00022857"/>
    </source>
</evidence>
<evidence type="ECO:0000256" key="1">
    <source>
        <dbReference type="ARBA" id="ARBA00007905"/>
    </source>
</evidence>
<evidence type="ECO:0000256" key="4">
    <source>
        <dbReference type="PIRSR" id="PIRSR000097-1"/>
    </source>
</evidence>
<keyword evidence="2" id="KW-0521">NADP</keyword>
<dbReference type="PANTHER" id="PTHR43827:SF3">
    <property type="entry name" value="NADP-DEPENDENT OXIDOREDUCTASE DOMAIN-CONTAINING PROTEIN"/>
    <property type="match status" value="1"/>
</dbReference>
<dbReference type="InterPro" id="IPR036812">
    <property type="entry name" value="NAD(P)_OxRdtase_dom_sf"/>
</dbReference>
<proteinExistence type="inferred from homology"/>
<feature type="domain" description="NADP-dependent oxidoreductase" evidence="7">
    <location>
        <begin position="28"/>
        <end position="260"/>
    </location>
</feature>